<evidence type="ECO:0000256" key="1">
    <source>
        <dbReference type="SAM" id="MobiDB-lite"/>
    </source>
</evidence>
<keyword evidence="3" id="KW-1185">Reference proteome</keyword>
<organism evidence="2 3">
    <name type="scientific">Erythrobacter litoralis (strain HTCC2594)</name>
    <dbReference type="NCBI Taxonomy" id="314225"/>
    <lineage>
        <taxon>Bacteria</taxon>
        <taxon>Pseudomonadati</taxon>
        <taxon>Pseudomonadota</taxon>
        <taxon>Alphaproteobacteria</taxon>
        <taxon>Sphingomonadales</taxon>
        <taxon>Erythrobacteraceae</taxon>
        <taxon>Erythrobacter/Porphyrobacter group</taxon>
        <taxon>Erythrobacter</taxon>
    </lineage>
</organism>
<name>Q2N8E6_ERYLH</name>
<evidence type="ECO:0000313" key="2">
    <source>
        <dbReference type="EMBL" id="ABC64045.1"/>
    </source>
</evidence>
<dbReference type="Proteomes" id="UP000008808">
    <property type="component" value="Chromosome"/>
</dbReference>
<accession>Q2N8E6</accession>
<sequence>MPMHQSYEFYTARAKESAAAAKAAKLDNVRERELRAEKTWRGLAEQARSVAEQRDKIVREKERARAAEEAEECAAEREAASDARDAEEAAGRSS</sequence>
<reference evidence="3" key="1">
    <citation type="journal article" date="2009" name="J. Bacteriol.">
        <title>Complete genome sequence of Erythrobacter litoralis HTCC2594.</title>
        <authorList>
            <person name="Oh H.M."/>
            <person name="Giovannoni S.J."/>
            <person name="Ferriera S."/>
            <person name="Johnson J."/>
            <person name="Cho J.C."/>
        </authorList>
    </citation>
    <scope>NUCLEOTIDE SEQUENCE [LARGE SCALE GENOMIC DNA]</scope>
    <source>
        <strain evidence="3">HTCC2594</strain>
    </source>
</reference>
<dbReference type="KEGG" id="eli:ELI_09765"/>
<dbReference type="EMBL" id="CP000157">
    <property type="protein sequence ID" value="ABC64045.1"/>
    <property type="molecule type" value="Genomic_DNA"/>
</dbReference>
<dbReference type="AlphaFoldDB" id="Q2N8E6"/>
<feature type="region of interest" description="Disordered" evidence="1">
    <location>
        <begin position="63"/>
        <end position="94"/>
    </location>
</feature>
<dbReference type="eggNOG" id="ENOG50300K0">
    <property type="taxonomic scope" value="Bacteria"/>
</dbReference>
<dbReference type="HOGENOM" id="CLU_2381727_0_0_5"/>
<protein>
    <submittedName>
        <fullName evidence="2">Uncharacterized protein</fullName>
    </submittedName>
</protein>
<gene>
    <name evidence="2" type="ordered locus">ELI_09765</name>
</gene>
<proteinExistence type="predicted"/>
<dbReference type="RefSeq" id="WP_011414873.1">
    <property type="nucleotide sequence ID" value="NC_007722.1"/>
</dbReference>
<evidence type="ECO:0000313" key="3">
    <source>
        <dbReference type="Proteomes" id="UP000008808"/>
    </source>
</evidence>